<dbReference type="AlphaFoldDB" id="A0A5M6CAV0"/>
<reference evidence="6" key="1">
    <citation type="submission" date="2017-08" db="EMBL/GenBank/DDBJ databases">
        <authorList>
            <person name="Cuomo C."/>
            <person name="Billmyre B."/>
            <person name="Heitman J."/>
        </authorList>
    </citation>
    <scope>NUCLEOTIDE SEQUENCE</scope>
    <source>
        <strain evidence="6">CBS 12478</strain>
    </source>
</reference>
<evidence type="ECO:0000256" key="4">
    <source>
        <dbReference type="ARBA" id="ARBA00023002"/>
    </source>
</evidence>
<dbReference type="PANTHER" id="PTHR13789">
    <property type="entry name" value="MONOOXYGENASE"/>
    <property type="match status" value="1"/>
</dbReference>
<dbReference type="Pfam" id="PF01494">
    <property type="entry name" value="FAD_binding_3"/>
    <property type="match status" value="1"/>
</dbReference>
<dbReference type="SUPFAM" id="SSF51905">
    <property type="entry name" value="FAD/NAD(P)-binding domain"/>
    <property type="match status" value="1"/>
</dbReference>
<dbReference type="OrthoDB" id="47494at2759"/>
<keyword evidence="2" id="KW-0285">Flavoprotein</keyword>
<proteinExistence type="inferred from homology"/>
<evidence type="ECO:0000256" key="3">
    <source>
        <dbReference type="ARBA" id="ARBA00022827"/>
    </source>
</evidence>
<dbReference type="KEGG" id="ksn:43585763"/>
<keyword evidence="3" id="KW-0274">FAD</keyword>
<reference evidence="6" key="2">
    <citation type="submission" date="2024-01" db="EMBL/GenBank/DDBJ databases">
        <title>Comparative genomics of Cryptococcus and Kwoniella reveals pathogenesis evolution and contrasting modes of karyotype evolution via chromosome fusion or intercentromeric recombination.</title>
        <authorList>
            <person name="Coelho M.A."/>
            <person name="David-Palma M."/>
            <person name="Shea T."/>
            <person name="Bowers K."/>
            <person name="McGinley-Smith S."/>
            <person name="Mohammad A.W."/>
            <person name="Gnirke A."/>
            <person name="Yurkov A.M."/>
            <person name="Nowrousian M."/>
            <person name="Sun S."/>
            <person name="Cuomo C.A."/>
            <person name="Heitman J."/>
        </authorList>
    </citation>
    <scope>NUCLEOTIDE SEQUENCE</scope>
    <source>
        <strain evidence="6">CBS 12478</strain>
    </source>
</reference>
<dbReference type="Gene3D" id="3.50.50.60">
    <property type="entry name" value="FAD/NAD(P)-binding domain"/>
    <property type="match status" value="1"/>
</dbReference>
<evidence type="ECO:0000256" key="1">
    <source>
        <dbReference type="ARBA" id="ARBA00007992"/>
    </source>
</evidence>
<dbReference type="PANTHER" id="PTHR13789:SF309">
    <property type="entry name" value="PUTATIVE (AFU_ORTHOLOGUE AFUA_6G14510)-RELATED"/>
    <property type="match status" value="1"/>
</dbReference>
<gene>
    <name evidence="6" type="ORF">CI109_103842</name>
</gene>
<protein>
    <submittedName>
        <fullName evidence="6">Uncharacterized protein</fullName>
    </submittedName>
</protein>
<dbReference type="GeneID" id="43585763"/>
<dbReference type="InterPro" id="IPR002938">
    <property type="entry name" value="FAD-bd"/>
</dbReference>
<keyword evidence="5" id="KW-0503">Monooxygenase</keyword>
<dbReference type="GO" id="GO:0071949">
    <property type="term" value="F:FAD binding"/>
    <property type="evidence" value="ECO:0007669"/>
    <property type="project" value="InterPro"/>
</dbReference>
<evidence type="ECO:0000256" key="2">
    <source>
        <dbReference type="ARBA" id="ARBA00022630"/>
    </source>
</evidence>
<name>A0A5M6CAV0_9TREE</name>
<dbReference type="Proteomes" id="UP000322225">
    <property type="component" value="Chromosome 6"/>
</dbReference>
<evidence type="ECO:0000313" key="6">
    <source>
        <dbReference type="EMBL" id="WWD19382.1"/>
    </source>
</evidence>
<dbReference type="RefSeq" id="XP_031863820.1">
    <property type="nucleotide sequence ID" value="XM_032001657.1"/>
</dbReference>
<keyword evidence="7" id="KW-1185">Reference proteome</keyword>
<evidence type="ECO:0000313" key="7">
    <source>
        <dbReference type="Proteomes" id="UP000322225"/>
    </source>
</evidence>
<dbReference type="PRINTS" id="PR00420">
    <property type="entry name" value="RNGMNOXGNASE"/>
</dbReference>
<comment type="similarity">
    <text evidence="1">Belongs to the paxM FAD-dependent monooxygenase family.</text>
</comment>
<organism evidence="6 7">
    <name type="scientific">Kwoniella shandongensis</name>
    <dbReference type="NCBI Taxonomy" id="1734106"/>
    <lineage>
        <taxon>Eukaryota</taxon>
        <taxon>Fungi</taxon>
        <taxon>Dikarya</taxon>
        <taxon>Basidiomycota</taxon>
        <taxon>Agaricomycotina</taxon>
        <taxon>Tremellomycetes</taxon>
        <taxon>Tremellales</taxon>
        <taxon>Cryptococcaceae</taxon>
        <taxon>Kwoniella</taxon>
    </lineage>
</organism>
<dbReference type="EMBL" id="CP144056">
    <property type="protein sequence ID" value="WWD19382.1"/>
    <property type="molecule type" value="Genomic_DNA"/>
</dbReference>
<accession>A0A5M6CAV0</accession>
<keyword evidence="4" id="KW-0560">Oxidoreductase</keyword>
<dbReference type="InterPro" id="IPR050493">
    <property type="entry name" value="FAD-dep_Monooxygenase_BioMet"/>
</dbReference>
<sequence length="432" mass="47403">MSSPHVLIIGAGVGGPALAIAAAQHGIRCTIFELRSSPGTKGGSIMLQPNARRVLDKVIGIPDEMVGKEGFEFDSIDFWWEDGMKIGSVDMSDGGYRSVRIKREIVQRILLQKCAEAKDLVEIRYGMKLEKIKEDKGGVTAYFENGTEVRGNILIGADGIHSKVREHVLGDLAPTPTYSGMVGLGSALPRSLIPLPSPMTYPSFIYTPSGMIMVVPNDPLAQEIGFAAQRSEDQERTRQGWEEYKTSGGLARAIKNDYKDVTTQPVRAMMDNMIEDKVSLWAPYEIPDLETWHTDRVCLMGDAAHAIPPSGGQGAGQALEDAGFMSRLLAAKLSTPSSTNKDNDNDAKSSSTTVNDIDYAALFAHFEKIRKARFESVRTLTKNSGDMRRAKSSFLSTMFRKYSMKVWFTLQGGYYKNDAVLGYDVAAADITY</sequence>
<dbReference type="GO" id="GO:0004497">
    <property type="term" value="F:monooxygenase activity"/>
    <property type="evidence" value="ECO:0007669"/>
    <property type="project" value="UniProtKB-KW"/>
</dbReference>
<evidence type="ECO:0000256" key="5">
    <source>
        <dbReference type="ARBA" id="ARBA00023033"/>
    </source>
</evidence>
<dbReference type="InterPro" id="IPR036188">
    <property type="entry name" value="FAD/NAD-bd_sf"/>
</dbReference>